<evidence type="ECO:0000259" key="2">
    <source>
        <dbReference type="Pfam" id="PF04892"/>
    </source>
</evidence>
<dbReference type="EMBL" id="JACHMP010000001">
    <property type="protein sequence ID" value="MBB5820651.1"/>
    <property type="molecule type" value="Genomic_DNA"/>
</dbReference>
<dbReference type="PANTHER" id="PTHR36834:SF1">
    <property type="entry name" value="INTEGRAL MEMBRANE PROTEIN"/>
    <property type="match status" value="1"/>
</dbReference>
<keyword evidence="1" id="KW-1133">Transmembrane helix</keyword>
<accession>A0A7W9IHG2</accession>
<feature type="transmembrane region" description="Helical" evidence="1">
    <location>
        <begin position="83"/>
        <end position="109"/>
    </location>
</feature>
<comment type="caution">
    <text evidence="3">The sequence shown here is derived from an EMBL/GenBank/DDBJ whole genome shotgun (WGS) entry which is preliminary data.</text>
</comment>
<evidence type="ECO:0000313" key="4">
    <source>
        <dbReference type="Proteomes" id="UP000540685"/>
    </source>
</evidence>
<dbReference type="AlphaFoldDB" id="A0A7W9IHG2"/>
<feature type="transmembrane region" description="Helical" evidence="1">
    <location>
        <begin position="6"/>
        <end position="30"/>
    </location>
</feature>
<dbReference type="Pfam" id="PF04892">
    <property type="entry name" value="VanZ"/>
    <property type="match status" value="1"/>
</dbReference>
<sequence>MSQTWHLWGDIVVAAFLGVPPAALAVWLLAARRTRAGHPLPVRTALADVVAVAGTVPWIWMILTPGVGVSGVSLVPFTDLTAVLEAGVPTAFVQVGGNLLVFAAAGAALPVRSARFASPAAMAGAAATASCAVELLQYVLDLGRVSSVDDVIVNTAGAVLASTVTRRWWASRIAGETISR</sequence>
<dbReference type="InterPro" id="IPR053150">
    <property type="entry name" value="Teicoplanin_resist-assoc"/>
</dbReference>
<organism evidence="3 4">
    <name type="scientific">Streptosporangium becharense</name>
    <dbReference type="NCBI Taxonomy" id="1816182"/>
    <lineage>
        <taxon>Bacteria</taxon>
        <taxon>Bacillati</taxon>
        <taxon>Actinomycetota</taxon>
        <taxon>Actinomycetes</taxon>
        <taxon>Streptosporangiales</taxon>
        <taxon>Streptosporangiaceae</taxon>
        <taxon>Streptosporangium</taxon>
    </lineage>
</organism>
<evidence type="ECO:0000313" key="3">
    <source>
        <dbReference type="EMBL" id="MBB5820651.1"/>
    </source>
</evidence>
<protein>
    <recommendedName>
        <fullName evidence="2">VanZ-like domain-containing protein</fullName>
    </recommendedName>
</protein>
<dbReference type="InterPro" id="IPR006976">
    <property type="entry name" value="VanZ-like"/>
</dbReference>
<proteinExistence type="predicted"/>
<dbReference type="PANTHER" id="PTHR36834">
    <property type="entry name" value="MEMBRANE PROTEIN-RELATED"/>
    <property type="match status" value="1"/>
</dbReference>
<feature type="transmembrane region" description="Helical" evidence="1">
    <location>
        <begin position="42"/>
        <end position="63"/>
    </location>
</feature>
<evidence type="ECO:0000256" key="1">
    <source>
        <dbReference type="SAM" id="Phobius"/>
    </source>
</evidence>
<keyword evidence="4" id="KW-1185">Reference proteome</keyword>
<dbReference type="RefSeq" id="WP_184543094.1">
    <property type="nucleotide sequence ID" value="NZ_JACHMP010000001.1"/>
</dbReference>
<reference evidence="3 4" key="1">
    <citation type="submission" date="2020-08" db="EMBL/GenBank/DDBJ databases">
        <title>Sequencing the genomes of 1000 actinobacteria strains.</title>
        <authorList>
            <person name="Klenk H.-P."/>
        </authorList>
    </citation>
    <scope>NUCLEOTIDE SEQUENCE [LARGE SCALE GENOMIC DNA]</scope>
    <source>
        <strain evidence="3 4">DSM 46887</strain>
    </source>
</reference>
<gene>
    <name evidence="3" type="ORF">F4562_003713</name>
</gene>
<name>A0A7W9IHG2_9ACTN</name>
<keyword evidence="1" id="KW-0472">Membrane</keyword>
<dbReference type="Proteomes" id="UP000540685">
    <property type="component" value="Unassembled WGS sequence"/>
</dbReference>
<feature type="domain" description="VanZ-like" evidence="2">
    <location>
        <begin position="71"/>
        <end position="164"/>
    </location>
</feature>
<keyword evidence="1" id="KW-0812">Transmembrane</keyword>